<dbReference type="InterPro" id="IPR035906">
    <property type="entry name" value="MetI-like_sf"/>
</dbReference>
<dbReference type="Pfam" id="PF00528">
    <property type="entry name" value="BPD_transp_1"/>
    <property type="match status" value="1"/>
</dbReference>
<dbReference type="EMBL" id="PGTM01000025">
    <property type="protein sequence ID" value="PJF36889.1"/>
    <property type="molecule type" value="Genomic_DNA"/>
</dbReference>
<evidence type="ECO:0000259" key="8">
    <source>
        <dbReference type="PROSITE" id="PS50928"/>
    </source>
</evidence>
<dbReference type="GO" id="GO:0055085">
    <property type="term" value="P:transmembrane transport"/>
    <property type="evidence" value="ECO:0007669"/>
    <property type="project" value="InterPro"/>
</dbReference>
<feature type="transmembrane region" description="Helical" evidence="7">
    <location>
        <begin position="7"/>
        <end position="29"/>
    </location>
</feature>
<feature type="transmembrane region" description="Helical" evidence="7">
    <location>
        <begin position="73"/>
        <end position="99"/>
    </location>
</feature>
<evidence type="ECO:0000256" key="2">
    <source>
        <dbReference type="ARBA" id="ARBA00022448"/>
    </source>
</evidence>
<dbReference type="CDD" id="cd06261">
    <property type="entry name" value="TM_PBP2"/>
    <property type="match status" value="1"/>
</dbReference>
<reference evidence="9 10" key="1">
    <citation type="submission" date="2017-11" db="EMBL/GenBank/DDBJ databases">
        <title>Evolution of Phototrophy in the Chloroflexi Phylum Driven by Horizontal Gene Transfer.</title>
        <authorList>
            <person name="Ward L.M."/>
            <person name="Hemp J."/>
            <person name="Shih P.M."/>
            <person name="Mcglynn S.E."/>
            <person name="Fischer W."/>
        </authorList>
    </citation>
    <scope>NUCLEOTIDE SEQUENCE [LARGE SCALE GENOMIC DNA]</scope>
    <source>
        <strain evidence="9">JP3_13</strain>
    </source>
</reference>
<dbReference type="Gene3D" id="1.10.3720.10">
    <property type="entry name" value="MetI-like"/>
    <property type="match status" value="2"/>
</dbReference>
<evidence type="ECO:0000256" key="7">
    <source>
        <dbReference type="RuleBase" id="RU363032"/>
    </source>
</evidence>
<keyword evidence="6 7" id="KW-0472">Membrane</keyword>
<comment type="subcellular location">
    <subcellularLocation>
        <location evidence="1 7">Cell membrane</location>
        <topology evidence="1 7">Multi-pass membrane protein</topology>
    </subcellularLocation>
</comment>
<dbReference type="Proteomes" id="UP000229681">
    <property type="component" value="Unassembled WGS sequence"/>
</dbReference>
<evidence type="ECO:0000256" key="5">
    <source>
        <dbReference type="ARBA" id="ARBA00022989"/>
    </source>
</evidence>
<evidence type="ECO:0000313" key="9">
    <source>
        <dbReference type="EMBL" id="PJF36889.1"/>
    </source>
</evidence>
<keyword evidence="2 7" id="KW-0813">Transport</keyword>
<dbReference type="AlphaFoldDB" id="A0A2M8PH59"/>
<evidence type="ECO:0000256" key="4">
    <source>
        <dbReference type="ARBA" id="ARBA00022692"/>
    </source>
</evidence>
<feature type="transmembrane region" description="Helical" evidence="7">
    <location>
        <begin position="236"/>
        <end position="259"/>
    </location>
</feature>
<comment type="similarity">
    <text evidence="7">Belongs to the binding-protein-dependent transport system permease family.</text>
</comment>
<evidence type="ECO:0000256" key="3">
    <source>
        <dbReference type="ARBA" id="ARBA00022475"/>
    </source>
</evidence>
<evidence type="ECO:0000256" key="1">
    <source>
        <dbReference type="ARBA" id="ARBA00004651"/>
    </source>
</evidence>
<accession>A0A2M8PH59</accession>
<organism evidence="9 10">
    <name type="scientific">Candidatus Thermofonsia Clade 1 bacterium</name>
    <dbReference type="NCBI Taxonomy" id="2364210"/>
    <lineage>
        <taxon>Bacteria</taxon>
        <taxon>Bacillati</taxon>
        <taxon>Chloroflexota</taxon>
        <taxon>Candidatus Thermofontia</taxon>
        <taxon>Candidatus Thermofonsia Clade 1</taxon>
    </lineage>
</organism>
<evidence type="ECO:0000256" key="6">
    <source>
        <dbReference type="ARBA" id="ARBA00023136"/>
    </source>
</evidence>
<feature type="transmembrane region" description="Helical" evidence="7">
    <location>
        <begin position="111"/>
        <end position="131"/>
    </location>
</feature>
<dbReference type="PANTHER" id="PTHR30193:SF42">
    <property type="entry name" value="ABC TRANSPORTER PERMEASE PROTEIN"/>
    <property type="match status" value="1"/>
</dbReference>
<name>A0A2M8PH59_9CHLR</name>
<dbReference type="InterPro" id="IPR000515">
    <property type="entry name" value="MetI-like"/>
</dbReference>
<dbReference type="InterPro" id="IPR051393">
    <property type="entry name" value="ABC_transporter_permease"/>
</dbReference>
<feature type="transmembrane region" description="Helical" evidence="7">
    <location>
        <begin position="340"/>
        <end position="363"/>
    </location>
</feature>
<feature type="domain" description="ABC transmembrane type-1" evidence="8">
    <location>
        <begin position="74"/>
        <end position="363"/>
    </location>
</feature>
<dbReference type="PANTHER" id="PTHR30193">
    <property type="entry name" value="ABC TRANSPORTER PERMEASE PROTEIN"/>
    <property type="match status" value="1"/>
</dbReference>
<keyword evidence="9" id="KW-0762">Sugar transport</keyword>
<protein>
    <submittedName>
        <fullName evidence="9">Glucose transporter</fullName>
    </submittedName>
</protein>
<gene>
    <name evidence="9" type="ORF">CUN49_03040</name>
</gene>
<proteinExistence type="inferred from homology"/>
<keyword evidence="4 7" id="KW-0812">Transmembrane</keyword>
<dbReference type="SUPFAM" id="SSF161098">
    <property type="entry name" value="MetI-like"/>
    <property type="match status" value="2"/>
</dbReference>
<dbReference type="PROSITE" id="PS50928">
    <property type="entry name" value="ABC_TM1"/>
    <property type="match status" value="1"/>
</dbReference>
<keyword evidence="3" id="KW-1003">Cell membrane</keyword>
<feature type="transmembrane region" description="Helical" evidence="7">
    <location>
        <begin position="198"/>
        <end position="216"/>
    </location>
</feature>
<sequence length="372" mass="40984">MRLNVDRLTALAVLAPSVILLAIFVYGFIGQTFYIATTNWQGLGAIEISSVGLQNFEQLFVGSGLPFFRFREALVNTVVFTVLFIAACLSLGLFLAILLDQRIRAESLFRTIFLFPMALSFVVTGTVWRWLFSPRSGLNTLPTLFGGAPLPADQWPWFTDRRQLVTFTWADASRLVVIAIIVGLLAFAVIAARRRRPVQALITGLIGLSLIGWFFLGGAFEALGKVVRPAHGVNLAMFSIVIAATWQMSGYTMAMYLAALRGIPEELREAARVDGCNELQVYRHIVLPLLQPITLSAMIILGHISLKIFDLIYVMAGGDNLRVDVPGIHMYLTAFRGNNFALGAAIAVIMLILVAFVIVPYLVNAFRAEVSR</sequence>
<dbReference type="GO" id="GO:0005886">
    <property type="term" value="C:plasma membrane"/>
    <property type="evidence" value="ECO:0007669"/>
    <property type="project" value="UniProtKB-SubCell"/>
</dbReference>
<comment type="caution">
    <text evidence="9">The sequence shown here is derived from an EMBL/GenBank/DDBJ whole genome shotgun (WGS) entry which is preliminary data.</text>
</comment>
<keyword evidence="5 7" id="KW-1133">Transmembrane helix</keyword>
<evidence type="ECO:0000313" key="10">
    <source>
        <dbReference type="Proteomes" id="UP000229681"/>
    </source>
</evidence>
<feature type="transmembrane region" description="Helical" evidence="7">
    <location>
        <begin position="172"/>
        <end position="191"/>
    </location>
</feature>